<keyword evidence="14" id="KW-0333">Golgi apparatus</keyword>
<dbReference type="GeneTree" id="ENSGT00940000158753"/>
<feature type="transmembrane region" description="Helical" evidence="19">
    <location>
        <begin position="213"/>
        <end position="233"/>
    </location>
</feature>
<dbReference type="InterPro" id="IPR046450">
    <property type="entry name" value="PA_dom_sf"/>
</dbReference>
<dbReference type="GO" id="GO:0030660">
    <property type="term" value="C:Golgi-associated vesicle membrane"/>
    <property type="evidence" value="ECO:0007669"/>
    <property type="project" value="TreeGrafter"/>
</dbReference>
<dbReference type="GO" id="GO:0098553">
    <property type="term" value="C:lumenal side of endoplasmic reticulum membrane"/>
    <property type="evidence" value="ECO:0007669"/>
    <property type="project" value="TreeGrafter"/>
</dbReference>
<protein>
    <recommendedName>
        <fullName evidence="18">Signal peptide peptidase-like 2B</fullName>
    </recommendedName>
</protein>
<feature type="transmembrane region" description="Helical" evidence="19">
    <location>
        <begin position="439"/>
        <end position="462"/>
    </location>
</feature>
<evidence type="ECO:0000259" key="20">
    <source>
        <dbReference type="Pfam" id="PF02225"/>
    </source>
</evidence>
<evidence type="ECO:0000256" key="18">
    <source>
        <dbReference type="ARBA" id="ARBA00069829"/>
    </source>
</evidence>
<dbReference type="InterPro" id="IPR006639">
    <property type="entry name" value="Preselin/SPP"/>
</dbReference>
<evidence type="ECO:0000256" key="14">
    <source>
        <dbReference type="ARBA" id="ARBA00023034"/>
    </source>
</evidence>
<evidence type="ECO:0000256" key="9">
    <source>
        <dbReference type="ARBA" id="ARBA00022692"/>
    </source>
</evidence>
<evidence type="ECO:0000256" key="5">
    <source>
        <dbReference type="ARBA" id="ARBA00004653"/>
    </source>
</evidence>
<evidence type="ECO:0000256" key="2">
    <source>
        <dbReference type="ARBA" id="ARBA00004337"/>
    </source>
</evidence>
<dbReference type="CDD" id="cd02129">
    <property type="entry name" value="PA_hSPPL_like"/>
    <property type="match status" value="1"/>
</dbReference>
<evidence type="ECO:0000256" key="16">
    <source>
        <dbReference type="ARBA" id="ARBA00023180"/>
    </source>
</evidence>
<dbReference type="PANTHER" id="PTHR12174">
    <property type="entry name" value="SIGNAL PEPTIDE PEPTIDASE"/>
    <property type="match status" value="1"/>
</dbReference>
<evidence type="ECO:0000313" key="21">
    <source>
        <dbReference type="Ensembl" id="ENSGMOP00000049905.1"/>
    </source>
</evidence>
<evidence type="ECO:0000256" key="10">
    <source>
        <dbReference type="ARBA" id="ARBA00022729"/>
    </source>
</evidence>
<feature type="transmembrane region" description="Helical" evidence="19">
    <location>
        <begin position="344"/>
        <end position="364"/>
    </location>
</feature>
<evidence type="ECO:0000256" key="3">
    <source>
        <dbReference type="ARBA" id="ARBA00004366"/>
    </source>
</evidence>
<keyword evidence="8" id="KW-0645">Protease</keyword>
<dbReference type="AlphaFoldDB" id="A0A8C5FNJ4"/>
<reference evidence="21" key="2">
    <citation type="submission" date="2025-09" db="UniProtKB">
        <authorList>
            <consortium name="Ensembl"/>
        </authorList>
    </citation>
    <scope>IDENTIFICATION</scope>
</reference>
<reference evidence="21" key="1">
    <citation type="submission" date="2025-08" db="UniProtKB">
        <authorList>
            <consortium name="Ensembl"/>
        </authorList>
    </citation>
    <scope>IDENTIFICATION</scope>
</reference>
<organism evidence="21 22">
    <name type="scientific">Gadus morhua</name>
    <name type="common">Atlantic cod</name>
    <dbReference type="NCBI Taxonomy" id="8049"/>
    <lineage>
        <taxon>Eukaryota</taxon>
        <taxon>Metazoa</taxon>
        <taxon>Chordata</taxon>
        <taxon>Craniata</taxon>
        <taxon>Vertebrata</taxon>
        <taxon>Euteleostomi</taxon>
        <taxon>Actinopterygii</taxon>
        <taxon>Neopterygii</taxon>
        <taxon>Teleostei</taxon>
        <taxon>Neoteleostei</taxon>
        <taxon>Acanthomorphata</taxon>
        <taxon>Zeiogadaria</taxon>
        <taxon>Gadariae</taxon>
        <taxon>Gadiformes</taxon>
        <taxon>Gadoidei</taxon>
        <taxon>Gadidae</taxon>
        <taxon>Gadus</taxon>
    </lineage>
</organism>
<dbReference type="GO" id="GO:0098554">
    <property type="term" value="C:cytoplasmic side of endoplasmic reticulum membrane"/>
    <property type="evidence" value="ECO:0007669"/>
    <property type="project" value="TreeGrafter"/>
</dbReference>
<keyword evidence="7" id="KW-1003">Cell membrane</keyword>
<evidence type="ECO:0000256" key="11">
    <source>
        <dbReference type="ARBA" id="ARBA00022753"/>
    </source>
</evidence>
<feature type="transmembrane region" description="Helical" evidence="19">
    <location>
        <begin position="315"/>
        <end position="332"/>
    </location>
</feature>
<sequence>MCVLKRTIKWDCQASTIKPTRTTIKPDIKLPKFHIKTLYLMPCARIAILMLIIDKCTLAINQTSNNNLTAENGRVQQPNSWWPKGKDYCIFFNSQWARLPQDLNKAIHDLTASVLCSASEVPDGGFPNRIPMVMRGNCTFYEKVRLAQINGAKGILIVSKDRLTPPAGNKTQYEEIDIPVALLSYTDMLDISKNFGDEREVAMYAPKEPVLDYNMVIIFIMAVGTVAMGGYLAGSRDTKKYCLHLPFVTHTTNPCDTMCCLRTSFQRVYCGYCGRVPENNLPYLHKRPQIRSLLLSAFCIGVSITWAVFRNEDQWAWVLQDTLGIAFCLYMLKTIRLPTFKACTLLLVVLFVYDIFFVFITPFLTKSRESIMVEVAAGPSDSFSHEKLPMVLKVPRLNSSPLALCDRPFSLLGFGDVLVPGLLVAYCHRFDILTHSSRIYFVACTIAYGVGLLITFVALAVMKMGQPALLYLVPCTLLTSLAVALWRKELPQFWSGSGFVVNTSLI</sequence>
<evidence type="ECO:0000256" key="13">
    <source>
        <dbReference type="ARBA" id="ARBA00022989"/>
    </source>
</evidence>
<dbReference type="GO" id="GO:0010008">
    <property type="term" value="C:endosome membrane"/>
    <property type="evidence" value="ECO:0007669"/>
    <property type="project" value="UniProtKB-SubCell"/>
</dbReference>
<keyword evidence="15 19" id="KW-0472">Membrane</keyword>
<evidence type="ECO:0000256" key="4">
    <source>
        <dbReference type="ARBA" id="ARBA00004651"/>
    </source>
</evidence>
<dbReference type="PANTHER" id="PTHR12174:SF39">
    <property type="entry name" value="SIGNAL PEPTIDE PEPTIDASE-LIKE 2B"/>
    <property type="match status" value="1"/>
</dbReference>
<name>A0A8C5FNJ4_GADMO</name>
<evidence type="ECO:0000256" key="19">
    <source>
        <dbReference type="SAM" id="Phobius"/>
    </source>
</evidence>
<dbReference type="Proteomes" id="UP000694546">
    <property type="component" value="Chromosome 8"/>
</dbReference>
<accession>A0A8C5FNJ4</accession>
<dbReference type="InterPro" id="IPR007369">
    <property type="entry name" value="Peptidase_A22B_SPP"/>
</dbReference>
<evidence type="ECO:0000313" key="22">
    <source>
        <dbReference type="Proteomes" id="UP000694546"/>
    </source>
</evidence>
<evidence type="ECO:0000256" key="1">
    <source>
        <dbReference type="ARBA" id="ARBA00004155"/>
    </source>
</evidence>
<keyword evidence="13 19" id="KW-1133">Transmembrane helix</keyword>
<dbReference type="GO" id="GO:0033619">
    <property type="term" value="P:membrane protein proteolysis"/>
    <property type="evidence" value="ECO:0007669"/>
    <property type="project" value="TreeGrafter"/>
</dbReference>
<keyword evidence="16" id="KW-0325">Glycoprotein</keyword>
<comment type="subcellular location">
    <subcellularLocation>
        <location evidence="4">Cell membrane</location>
        <topology evidence="4">Multi-pass membrane protein</topology>
    </subcellularLocation>
    <subcellularLocation>
        <location evidence="2">Endosome membrane</location>
        <topology evidence="2">Multi-pass membrane protein</topology>
    </subcellularLocation>
    <subcellularLocation>
        <location evidence="5">Golgi apparatus membrane</location>
        <topology evidence="5">Multi-pass membrane protein</topology>
    </subcellularLocation>
    <subcellularLocation>
        <location evidence="1">Lysosome membrane</location>
        <topology evidence="1">Multi-pass membrane protein</topology>
    </subcellularLocation>
    <subcellularLocation>
        <location evidence="3">Membrane</location>
        <topology evidence="3">Multi-pass membrane protein</topology>
        <orientation evidence="3">Lumenal side</orientation>
    </subcellularLocation>
</comment>
<evidence type="ECO:0000256" key="8">
    <source>
        <dbReference type="ARBA" id="ARBA00022670"/>
    </source>
</evidence>
<comment type="similarity">
    <text evidence="6">Belongs to the peptidase A22B family.</text>
</comment>
<dbReference type="Pfam" id="PF04258">
    <property type="entry name" value="Peptidase_A22B"/>
    <property type="match status" value="1"/>
</dbReference>
<gene>
    <name evidence="21" type="primary">sppl2</name>
</gene>
<dbReference type="Ensembl" id="ENSGMOT00000067140.1">
    <property type="protein sequence ID" value="ENSGMOP00000049905.1"/>
    <property type="gene ID" value="ENSGMOG00000012529.2"/>
</dbReference>
<evidence type="ECO:0000256" key="6">
    <source>
        <dbReference type="ARBA" id="ARBA00006859"/>
    </source>
</evidence>
<keyword evidence="9 19" id="KW-0812">Transmembrane</keyword>
<dbReference type="GO" id="GO:0005765">
    <property type="term" value="C:lysosomal membrane"/>
    <property type="evidence" value="ECO:0007669"/>
    <property type="project" value="UniProtKB-SubCell"/>
</dbReference>
<dbReference type="SUPFAM" id="SSF52025">
    <property type="entry name" value="PA domain"/>
    <property type="match status" value="1"/>
</dbReference>
<dbReference type="Gene3D" id="3.50.30.30">
    <property type="match status" value="1"/>
</dbReference>
<dbReference type="SMART" id="SM00730">
    <property type="entry name" value="PSN"/>
    <property type="match status" value="1"/>
</dbReference>
<keyword evidence="10" id="KW-0732">Signal</keyword>
<feature type="transmembrane region" description="Helical" evidence="19">
    <location>
        <begin position="468"/>
        <end position="486"/>
    </location>
</feature>
<keyword evidence="11" id="KW-0967">Endosome</keyword>
<dbReference type="GO" id="GO:0000139">
    <property type="term" value="C:Golgi membrane"/>
    <property type="evidence" value="ECO:0007669"/>
    <property type="project" value="UniProtKB-SubCell"/>
</dbReference>
<feature type="domain" description="PA" evidence="20">
    <location>
        <begin position="116"/>
        <end position="190"/>
    </location>
</feature>
<dbReference type="InterPro" id="IPR003137">
    <property type="entry name" value="PA_domain"/>
</dbReference>
<evidence type="ECO:0000256" key="15">
    <source>
        <dbReference type="ARBA" id="ARBA00023136"/>
    </source>
</evidence>
<evidence type="ECO:0000256" key="12">
    <source>
        <dbReference type="ARBA" id="ARBA00022801"/>
    </source>
</evidence>
<dbReference type="FunFam" id="3.50.30.30:FF:000006">
    <property type="entry name" value="Putative signal peptide peptidase-like 2B"/>
    <property type="match status" value="1"/>
</dbReference>
<proteinExistence type="inferred from homology"/>
<keyword evidence="12" id="KW-0378">Hydrolase</keyword>
<dbReference type="Pfam" id="PF02225">
    <property type="entry name" value="PA"/>
    <property type="match status" value="1"/>
</dbReference>
<dbReference type="GO" id="GO:0042500">
    <property type="term" value="F:aspartic endopeptidase activity, intramembrane cleaving"/>
    <property type="evidence" value="ECO:0007669"/>
    <property type="project" value="InterPro"/>
</dbReference>
<dbReference type="GO" id="GO:0005886">
    <property type="term" value="C:plasma membrane"/>
    <property type="evidence" value="ECO:0007669"/>
    <property type="project" value="UniProtKB-SubCell"/>
</dbReference>
<evidence type="ECO:0000256" key="17">
    <source>
        <dbReference type="ARBA" id="ARBA00023228"/>
    </source>
</evidence>
<evidence type="ECO:0000256" key="7">
    <source>
        <dbReference type="ARBA" id="ARBA00022475"/>
    </source>
</evidence>
<keyword evidence="22" id="KW-1185">Reference proteome</keyword>
<keyword evidence="17" id="KW-0458">Lysosome</keyword>
<feature type="transmembrane region" description="Helical" evidence="19">
    <location>
        <begin position="292"/>
        <end position="309"/>
    </location>
</feature>